<dbReference type="InterPro" id="IPR007894">
    <property type="entry name" value="MASE2"/>
</dbReference>
<feature type="domain" description="Guanylate cyclase" evidence="2">
    <location>
        <begin position="233"/>
        <end position="368"/>
    </location>
</feature>
<dbReference type="PANTHER" id="PTHR43081">
    <property type="entry name" value="ADENYLATE CYCLASE, TERMINAL-DIFFERENTIATION SPECIFIC-RELATED"/>
    <property type="match status" value="1"/>
</dbReference>
<dbReference type="SMART" id="SM00044">
    <property type="entry name" value="CYCc"/>
    <property type="match status" value="1"/>
</dbReference>
<dbReference type="InterPro" id="IPR001054">
    <property type="entry name" value="A/G_cyclase"/>
</dbReference>
<name>A0A1H2ICA3_9GAMM</name>
<sequence>MPGIPGKPSASSTRPRAAPFSDREQHSRLLAWLSLACGIAVGVQIGHFDTTLLWAAGYALLYPPLSHAASRYLPARHHPAARHGLLLLDALHIGLAIVLLGYSLIPALLILLMLASGALLVDGPRLCLQALLASAAGALPAVLLLDPPAQPDTPLPVSLACLLVGGGYCLLIGLIAHRQSKQLDAVRQALCEEKEKASGLASSLARYLSPQVWESIFSGRKSARLETQRKKLTVFFSDIRGFTELSEELEAEALTDLLNTYLDEMSKIALKYGGTIDKFIGDSVMIFFGDPSTQGARHDAVAAVSMAIAMRKHMKVLRQQWRAQGITKPLEIRMGINTGYCTVGNFGTEMRMDYTIIGREVNLASRLESAADSGEILISHETYALVKDVIMCRDQGAITVKGFSRPVQIYQVVDLRSDLGSGTRYLEHELPGFSMYLDTDDVRHHDTERVIHALQHAVEKLRDKVG</sequence>
<feature type="transmembrane region" description="Helical" evidence="1">
    <location>
        <begin position="157"/>
        <end position="177"/>
    </location>
</feature>
<dbReference type="CDD" id="cd07302">
    <property type="entry name" value="CHD"/>
    <property type="match status" value="1"/>
</dbReference>
<dbReference type="SUPFAM" id="SSF55073">
    <property type="entry name" value="Nucleotide cyclase"/>
    <property type="match status" value="1"/>
</dbReference>
<dbReference type="AlphaFoldDB" id="A0A1H2ICA3"/>
<keyword evidence="1" id="KW-1133">Transmembrane helix</keyword>
<dbReference type="Pfam" id="PF00211">
    <property type="entry name" value="Guanylate_cyc"/>
    <property type="match status" value="1"/>
</dbReference>
<dbReference type="Pfam" id="PF05230">
    <property type="entry name" value="MASE2"/>
    <property type="match status" value="1"/>
</dbReference>
<keyword evidence="4" id="KW-1185">Reference proteome</keyword>
<dbReference type="FunFam" id="3.30.70.1230:FF:000025">
    <property type="entry name" value="Adenylate cyclase 1"/>
    <property type="match status" value="1"/>
</dbReference>
<dbReference type="Gene3D" id="3.30.70.1230">
    <property type="entry name" value="Nucleotide cyclase"/>
    <property type="match status" value="1"/>
</dbReference>
<dbReference type="PANTHER" id="PTHR43081:SF18">
    <property type="entry name" value="BLL7624 PROTEIN"/>
    <property type="match status" value="1"/>
</dbReference>
<keyword evidence="1" id="KW-0472">Membrane</keyword>
<dbReference type="Proteomes" id="UP000243063">
    <property type="component" value="Chromosome I"/>
</dbReference>
<evidence type="ECO:0000256" key="1">
    <source>
        <dbReference type="SAM" id="Phobius"/>
    </source>
</evidence>
<dbReference type="InterPro" id="IPR029787">
    <property type="entry name" value="Nucleotide_cyclase"/>
</dbReference>
<dbReference type="GO" id="GO:0004016">
    <property type="term" value="F:adenylate cyclase activity"/>
    <property type="evidence" value="ECO:0007669"/>
    <property type="project" value="UniProtKB-ARBA"/>
</dbReference>
<dbReference type="STRING" id="1245526.SAMN05216580_2873"/>
<feature type="transmembrane region" description="Helical" evidence="1">
    <location>
        <begin position="90"/>
        <end position="114"/>
    </location>
</feature>
<dbReference type="RefSeq" id="WP_090215814.1">
    <property type="nucleotide sequence ID" value="NZ_LT629780.1"/>
</dbReference>
<accession>A0A1H2ICA3</accession>
<protein>
    <submittedName>
        <fullName evidence="3">Adenylate cyclase, class 3</fullName>
    </submittedName>
</protein>
<dbReference type="OrthoDB" id="9806704at2"/>
<evidence type="ECO:0000313" key="4">
    <source>
        <dbReference type="Proteomes" id="UP000243063"/>
    </source>
</evidence>
<dbReference type="GO" id="GO:0006171">
    <property type="term" value="P:cAMP biosynthetic process"/>
    <property type="evidence" value="ECO:0007669"/>
    <property type="project" value="TreeGrafter"/>
</dbReference>
<reference evidence="4" key="1">
    <citation type="submission" date="2016-10" db="EMBL/GenBank/DDBJ databases">
        <authorList>
            <person name="Varghese N."/>
            <person name="Submissions S."/>
        </authorList>
    </citation>
    <scope>NUCLEOTIDE SEQUENCE [LARGE SCALE GENOMIC DNA]</scope>
    <source>
        <strain evidence="4">CCTCC 2012022</strain>
    </source>
</reference>
<evidence type="ECO:0000313" key="3">
    <source>
        <dbReference type="EMBL" id="SDU41488.1"/>
    </source>
</evidence>
<proteinExistence type="predicted"/>
<gene>
    <name evidence="3" type="ORF">SAMN05216580_2873</name>
</gene>
<dbReference type="EMBL" id="LT629780">
    <property type="protein sequence ID" value="SDU41488.1"/>
    <property type="molecule type" value="Genomic_DNA"/>
</dbReference>
<feature type="transmembrane region" description="Helical" evidence="1">
    <location>
        <begin position="29"/>
        <end position="48"/>
    </location>
</feature>
<feature type="transmembrane region" description="Helical" evidence="1">
    <location>
        <begin position="126"/>
        <end position="145"/>
    </location>
</feature>
<dbReference type="GO" id="GO:0035556">
    <property type="term" value="P:intracellular signal transduction"/>
    <property type="evidence" value="ECO:0007669"/>
    <property type="project" value="InterPro"/>
</dbReference>
<organism evidence="3 4">
    <name type="scientific">Geopseudomonas guangdongensis</name>
    <dbReference type="NCBI Taxonomy" id="1245526"/>
    <lineage>
        <taxon>Bacteria</taxon>
        <taxon>Pseudomonadati</taxon>
        <taxon>Pseudomonadota</taxon>
        <taxon>Gammaproteobacteria</taxon>
        <taxon>Pseudomonadales</taxon>
        <taxon>Pseudomonadaceae</taxon>
        <taxon>Geopseudomonas</taxon>
    </lineage>
</organism>
<dbReference type="InterPro" id="IPR050697">
    <property type="entry name" value="Adenylyl/Guanylyl_Cyclase_3/4"/>
</dbReference>
<keyword evidence="1" id="KW-0812">Transmembrane</keyword>
<evidence type="ECO:0000259" key="2">
    <source>
        <dbReference type="PROSITE" id="PS50125"/>
    </source>
</evidence>
<dbReference type="PROSITE" id="PS50125">
    <property type="entry name" value="GUANYLATE_CYCLASE_2"/>
    <property type="match status" value="1"/>
</dbReference>